<dbReference type="PANTHER" id="PTHR32295">
    <property type="entry name" value="IQ-DOMAIN 5-RELATED"/>
    <property type="match status" value="1"/>
</dbReference>
<dbReference type="PANTHER" id="PTHR32295:SF6">
    <property type="entry name" value="PROTEIN IQ-DOMAIN 18"/>
    <property type="match status" value="1"/>
</dbReference>
<dbReference type="EnsemblPlants" id="Pp3c20_6040V3.2">
    <property type="protein sequence ID" value="PAC:32947504.CDS.1"/>
    <property type="gene ID" value="Pp3c20_6040"/>
</dbReference>
<dbReference type="AlphaFoldDB" id="A0A2K1IU75"/>
<dbReference type="RefSeq" id="XP_024357539.1">
    <property type="nucleotide sequence ID" value="XM_024501771.2"/>
</dbReference>
<evidence type="ECO:0000313" key="5">
    <source>
        <dbReference type="Proteomes" id="UP000006727"/>
    </source>
</evidence>
<dbReference type="EMBL" id="ABEU02000020">
    <property type="protein sequence ID" value="PNR32833.1"/>
    <property type="molecule type" value="Genomic_DNA"/>
</dbReference>
<keyword evidence="5" id="KW-1185">Reference proteome</keyword>
<dbReference type="OrthoDB" id="10426005at2759"/>
<dbReference type="GO" id="GO:0005516">
    <property type="term" value="F:calmodulin binding"/>
    <property type="evidence" value="ECO:0007669"/>
    <property type="project" value="UniProtKB-KW"/>
</dbReference>
<dbReference type="KEGG" id="ppp:112273258"/>
<keyword evidence="1" id="KW-0112">Calmodulin-binding</keyword>
<comment type="similarity">
    <text evidence="2">Belongs to the IQD family.</text>
</comment>
<dbReference type="STRING" id="3218.A0A2K1IU75"/>
<dbReference type="Gramene" id="Pp3c20_6040V3.2">
    <property type="protein sequence ID" value="PAC:32947504.CDS.1"/>
    <property type="gene ID" value="Pp3c20_6040"/>
</dbReference>
<dbReference type="Gramene" id="Pp3c20_6040V3.1">
    <property type="protein sequence ID" value="PAC:32947503.CDS.1"/>
    <property type="gene ID" value="Pp3c20_6040"/>
</dbReference>
<dbReference type="PaxDb" id="3218-PP1S9_139V6.1"/>
<dbReference type="CDD" id="cd23767">
    <property type="entry name" value="IQCD"/>
    <property type="match status" value="1"/>
</dbReference>
<dbReference type="InterPro" id="IPR000048">
    <property type="entry name" value="IQ_motif_EF-hand-BS"/>
</dbReference>
<dbReference type="GeneID" id="112273258"/>
<dbReference type="RefSeq" id="XP_024357545.1">
    <property type="nucleotide sequence ID" value="XM_024501777.2"/>
</dbReference>
<dbReference type="SMART" id="SM00015">
    <property type="entry name" value="IQ"/>
    <property type="match status" value="1"/>
</dbReference>
<evidence type="ECO:0000256" key="2">
    <source>
        <dbReference type="ARBA" id="ARBA00024341"/>
    </source>
</evidence>
<dbReference type="Proteomes" id="UP000006727">
    <property type="component" value="Chromosome 20"/>
</dbReference>
<evidence type="ECO:0000313" key="3">
    <source>
        <dbReference type="EMBL" id="PNR32833.1"/>
    </source>
</evidence>
<reference evidence="3 5" key="2">
    <citation type="journal article" date="2018" name="Plant J.">
        <title>The Physcomitrella patens chromosome-scale assembly reveals moss genome structure and evolution.</title>
        <authorList>
            <person name="Lang D."/>
            <person name="Ullrich K.K."/>
            <person name="Murat F."/>
            <person name="Fuchs J."/>
            <person name="Jenkins J."/>
            <person name="Haas F.B."/>
            <person name="Piednoel M."/>
            <person name="Gundlach H."/>
            <person name="Van Bel M."/>
            <person name="Meyberg R."/>
            <person name="Vives C."/>
            <person name="Morata J."/>
            <person name="Symeonidi A."/>
            <person name="Hiss M."/>
            <person name="Muchero W."/>
            <person name="Kamisugi Y."/>
            <person name="Saleh O."/>
            <person name="Blanc G."/>
            <person name="Decker E.L."/>
            <person name="van Gessel N."/>
            <person name="Grimwood J."/>
            <person name="Hayes R.D."/>
            <person name="Graham S.W."/>
            <person name="Gunter L.E."/>
            <person name="McDaniel S.F."/>
            <person name="Hoernstein S.N.W."/>
            <person name="Larsson A."/>
            <person name="Li F.W."/>
            <person name="Perroud P.F."/>
            <person name="Phillips J."/>
            <person name="Ranjan P."/>
            <person name="Rokshar D.S."/>
            <person name="Rothfels C.J."/>
            <person name="Schneider L."/>
            <person name="Shu S."/>
            <person name="Stevenson D.W."/>
            <person name="Thummler F."/>
            <person name="Tillich M."/>
            <person name="Villarreal Aguilar J.C."/>
            <person name="Widiez T."/>
            <person name="Wong G.K."/>
            <person name="Wymore A."/>
            <person name="Zhang Y."/>
            <person name="Zimmer A.D."/>
            <person name="Quatrano R.S."/>
            <person name="Mayer K.F.X."/>
            <person name="Goodstein D."/>
            <person name="Casacuberta J.M."/>
            <person name="Vandepoele K."/>
            <person name="Reski R."/>
            <person name="Cuming A.C."/>
            <person name="Tuskan G.A."/>
            <person name="Maumus F."/>
            <person name="Salse J."/>
            <person name="Schmutz J."/>
            <person name="Rensing S.A."/>
        </authorList>
    </citation>
    <scope>NUCLEOTIDE SEQUENCE [LARGE SCALE GENOMIC DNA]</scope>
    <source>
        <strain evidence="4 5">cv. Gransden 2004</strain>
    </source>
</reference>
<evidence type="ECO:0000256" key="1">
    <source>
        <dbReference type="ARBA" id="ARBA00022860"/>
    </source>
</evidence>
<dbReference type="EnsemblPlants" id="Pp3c20_6040V3.1">
    <property type="protein sequence ID" value="PAC:32947503.CDS.1"/>
    <property type="gene ID" value="Pp3c20_6040"/>
</dbReference>
<dbReference type="PROSITE" id="PS50096">
    <property type="entry name" value="IQ"/>
    <property type="match status" value="1"/>
</dbReference>
<accession>A0A2K1IU75</accession>
<sequence length="708" mass="77734">MRKKSTRAASVVKIPLETCCQLETLSYSTLEGDDFAEGFELPPELLHVSSPVKDLPCLCLSRRKSLNNSHAKSLLTTSKSTVSHRKSVESALPFCLGPRRLQSVRSSTNLVSSSGTGTSVPVPFPLPPRLEAPKDKVQHKSGPLSMSRHLLKEGVMLSDPATGVKIKKHLSGPLPSMQQKPIPGLPPPSPSTAKMNFVGGLWNRGEKPKFLGGDLRSRFTKVKHSAQAMFSAVAPGKLPGTVVQGSLKKAVQLAKITPALDRKGSRESRVSRDDSNRIPFVLIGRKSRATTATAPAAKAAVDDVVSLCTRGDGAQSAKLAFRNVRARVSICPNENKRICAAVKIQAAIRGYMARRRFANQLAQELTEGEVEEALSLSTRMSRTNPQKRDKTLVSRAKRMEQVSNSWNGSLRTAQDCEAILKSKQEATIKRDRATEYASSWQNRKLSRSPSMKASALIVDNTFSDKSSWVCNWLERAAKMGAHSSPNRIFDNDIFDNDEVLCESVSAKSLVGICTTNIGGASDMDQKCPMTYPWPVSLRQQHAAGLLQPKTPPLKKRMHGTSKIPQQSDLQLKKLHQTEDVLSMAKSCSTSQINNELSISKPRYGIRHLRFAKVDVKQNYNWESVGSCAGPISSLSRLPPFANPKPRSPSGQQLRLPNSGMSKEAIKVRPQAYRRLQEDHVSRHIDFALSDSDSAATTAASLRRPFWRP</sequence>
<reference evidence="3 5" key="1">
    <citation type="journal article" date="2008" name="Science">
        <title>The Physcomitrella genome reveals evolutionary insights into the conquest of land by plants.</title>
        <authorList>
            <person name="Rensing S."/>
            <person name="Lang D."/>
            <person name="Zimmer A."/>
            <person name="Terry A."/>
            <person name="Salamov A."/>
            <person name="Shapiro H."/>
            <person name="Nishiyama T."/>
            <person name="Perroud P.-F."/>
            <person name="Lindquist E."/>
            <person name="Kamisugi Y."/>
            <person name="Tanahashi T."/>
            <person name="Sakakibara K."/>
            <person name="Fujita T."/>
            <person name="Oishi K."/>
            <person name="Shin-I T."/>
            <person name="Kuroki Y."/>
            <person name="Toyoda A."/>
            <person name="Suzuki Y."/>
            <person name="Hashimoto A."/>
            <person name="Yamaguchi K."/>
            <person name="Sugano A."/>
            <person name="Kohara Y."/>
            <person name="Fujiyama A."/>
            <person name="Anterola A."/>
            <person name="Aoki S."/>
            <person name="Ashton N."/>
            <person name="Barbazuk W.B."/>
            <person name="Barker E."/>
            <person name="Bennetzen J."/>
            <person name="Bezanilla M."/>
            <person name="Blankenship R."/>
            <person name="Cho S.H."/>
            <person name="Dutcher S."/>
            <person name="Estelle M."/>
            <person name="Fawcett J.A."/>
            <person name="Gundlach H."/>
            <person name="Hanada K."/>
            <person name="Heyl A."/>
            <person name="Hicks K.A."/>
            <person name="Hugh J."/>
            <person name="Lohr M."/>
            <person name="Mayer K."/>
            <person name="Melkozernov A."/>
            <person name="Murata T."/>
            <person name="Nelson D."/>
            <person name="Pils B."/>
            <person name="Prigge M."/>
            <person name="Reiss B."/>
            <person name="Renner T."/>
            <person name="Rombauts S."/>
            <person name="Rushton P."/>
            <person name="Sanderfoot A."/>
            <person name="Schween G."/>
            <person name="Shiu S.-H."/>
            <person name="Stueber K."/>
            <person name="Theodoulou F.L."/>
            <person name="Tu H."/>
            <person name="Van de Peer Y."/>
            <person name="Verrier P.J."/>
            <person name="Waters E."/>
            <person name="Wood A."/>
            <person name="Yang L."/>
            <person name="Cove D."/>
            <person name="Cuming A."/>
            <person name="Hasebe M."/>
            <person name="Lucas S."/>
            <person name="Mishler D.B."/>
            <person name="Reski R."/>
            <person name="Grigoriev I."/>
            <person name="Quatrano R.S."/>
            <person name="Boore J.L."/>
        </authorList>
    </citation>
    <scope>NUCLEOTIDE SEQUENCE [LARGE SCALE GENOMIC DNA]</scope>
    <source>
        <strain evidence="4 5">cv. Gransden 2004</strain>
    </source>
</reference>
<organism evidence="3">
    <name type="scientific">Physcomitrium patens</name>
    <name type="common">Spreading-leaved earth moss</name>
    <name type="synonym">Physcomitrella patens</name>
    <dbReference type="NCBI Taxonomy" id="3218"/>
    <lineage>
        <taxon>Eukaryota</taxon>
        <taxon>Viridiplantae</taxon>
        <taxon>Streptophyta</taxon>
        <taxon>Embryophyta</taxon>
        <taxon>Bryophyta</taxon>
        <taxon>Bryophytina</taxon>
        <taxon>Bryopsida</taxon>
        <taxon>Funariidae</taxon>
        <taxon>Funariales</taxon>
        <taxon>Funariaceae</taxon>
        <taxon>Physcomitrium</taxon>
    </lineage>
</organism>
<protein>
    <recommendedName>
        <fullName evidence="6">DUF4005 domain-containing protein</fullName>
    </recommendedName>
</protein>
<evidence type="ECO:0008006" key="6">
    <source>
        <dbReference type="Google" id="ProtNLM"/>
    </source>
</evidence>
<name>A0A2K1IU75_PHYPA</name>
<gene>
    <name evidence="4" type="primary">LOC112273258</name>
    <name evidence="3" type="ORF">PHYPA_024775</name>
</gene>
<reference evidence="4" key="3">
    <citation type="submission" date="2020-12" db="UniProtKB">
        <authorList>
            <consortium name="EnsemblPlants"/>
        </authorList>
    </citation>
    <scope>IDENTIFICATION</scope>
</reference>
<proteinExistence type="inferred from homology"/>
<evidence type="ECO:0000313" key="4">
    <source>
        <dbReference type="EnsemblPlants" id="PAC:32947503.CDS.1"/>
    </source>
</evidence>
<dbReference type="Pfam" id="PF00612">
    <property type="entry name" value="IQ"/>
    <property type="match status" value="1"/>
</dbReference>